<keyword evidence="9 18" id="KW-0472">Membrane</keyword>
<evidence type="ECO:0000256" key="4">
    <source>
        <dbReference type="ARBA" id="ARBA00022692"/>
    </source>
</evidence>
<dbReference type="OrthoDB" id="10070083at2759"/>
<keyword evidence="10" id="KW-0804">Transcription</keyword>
<reference evidence="20" key="1">
    <citation type="submission" date="2025-08" db="UniProtKB">
        <authorList>
            <consortium name="RefSeq"/>
        </authorList>
    </citation>
    <scope>IDENTIFICATION</scope>
</reference>
<dbReference type="InterPro" id="IPR026229">
    <property type="entry name" value="VOPP1"/>
</dbReference>
<evidence type="ECO:0000256" key="17">
    <source>
        <dbReference type="SAM" id="MobiDB-lite"/>
    </source>
</evidence>
<dbReference type="AlphaFoldDB" id="A0A8B7XGC3"/>
<evidence type="ECO:0000256" key="9">
    <source>
        <dbReference type="ARBA" id="ARBA00023136"/>
    </source>
</evidence>
<proteinExistence type="inferred from homology"/>
<evidence type="ECO:0000256" key="5">
    <source>
        <dbReference type="ARBA" id="ARBA00022729"/>
    </source>
</evidence>
<evidence type="ECO:0000313" key="20">
    <source>
        <dbReference type="RefSeq" id="XP_022079834.1"/>
    </source>
</evidence>
<dbReference type="GO" id="GO:0005765">
    <property type="term" value="C:lysosomal membrane"/>
    <property type="evidence" value="ECO:0007669"/>
    <property type="project" value="UniProtKB-SubCell"/>
</dbReference>
<dbReference type="InterPro" id="IPR021684">
    <property type="entry name" value="WBP1-like"/>
</dbReference>
<dbReference type="GeneID" id="110973368"/>
<comment type="similarity">
    <text evidence="3">Belongs to the VOPP1/ECOP family.</text>
</comment>
<keyword evidence="12" id="KW-0968">Cytoplasmic vesicle</keyword>
<organism evidence="19 20">
    <name type="scientific">Acanthaster planci</name>
    <name type="common">Crown-of-thorns starfish</name>
    <dbReference type="NCBI Taxonomy" id="133434"/>
    <lineage>
        <taxon>Eukaryota</taxon>
        <taxon>Metazoa</taxon>
        <taxon>Echinodermata</taxon>
        <taxon>Eleutherozoa</taxon>
        <taxon>Asterozoa</taxon>
        <taxon>Asteroidea</taxon>
        <taxon>Valvatacea</taxon>
        <taxon>Valvatida</taxon>
        <taxon>Acanthasteridae</taxon>
        <taxon>Acanthaster</taxon>
    </lineage>
</organism>
<keyword evidence="6" id="KW-0967">Endosome</keyword>
<keyword evidence="19" id="KW-1185">Reference proteome</keyword>
<evidence type="ECO:0000256" key="7">
    <source>
        <dbReference type="ARBA" id="ARBA00022989"/>
    </source>
</evidence>
<comment type="subcellular location">
    <subcellularLocation>
        <location evidence="1">Cytoplasmic vesicle membrane</location>
    </subcellularLocation>
    <subcellularLocation>
        <location evidence="16">Endomembrane system</location>
        <topology evidence="16">Single-pass type I membrane protein</topology>
    </subcellularLocation>
    <subcellularLocation>
        <location evidence="13">Late endosome membrane</location>
        <topology evidence="13">Single-pass membrane protein</topology>
    </subcellularLocation>
    <subcellularLocation>
        <location evidence="2">Lysosome membrane</location>
    </subcellularLocation>
</comment>
<evidence type="ECO:0000256" key="1">
    <source>
        <dbReference type="ARBA" id="ARBA00004156"/>
    </source>
</evidence>
<evidence type="ECO:0000256" key="3">
    <source>
        <dbReference type="ARBA" id="ARBA00006655"/>
    </source>
</evidence>
<accession>A0A8B7XGC3</accession>
<keyword evidence="5" id="KW-0732">Signal</keyword>
<evidence type="ECO:0000256" key="13">
    <source>
        <dbReference type="ARBA" id="ARBA00035628"/>
    </source>
</evidence>
<evidence type="ECO:0000256" key="16">
    <source>
        <dbReference type="ARBA" id="ARBA00046288"/>
    </source>
</evidence>
<dbReference type="Proteomes" id="UP000694845">
    <property type="component" value="Unplaced"/>
</dbReference>
<dbReference type="Pfam" id="PF11669">
    <property type="entry name" value="WBP-1"/>
    <property type="match status" value="1"/>
</dbReference>
<evidence type="ECO:0000256" key="8">
    <source>
        <dbReference type="ARBA" id="ARBA00023015"/>
    </source>
</evidence>
<dbReference type="KEGG" id="aplc:110973368"/>
<evidence type="ECO:0000256" key="12">
    <source>
        <dbReference type="ARBA" id="ARBA00023329"/>
    </source>
</evidence>
<keyword evidence="7 18" id="KW-1133">Transmembrane helix</keyword>
<dbReference type="GO" id="GO:0031902">
    <property type="term" value="C:late endosome membrane"/>
    <property type="evidence" value="ECO:0007669"/>
    <property type="project" value="UniProtKB-SubCell"/>
</dbReference>
<evidence type="ECO:0000256" key="2">
    <source>
        <dbReference type="ARBA" id="ARBA00004656"/>
    </source>
</evidence>
<keyword evidence="4 18" id="KW-0812">Transmembrane</keyword>
<evidence type="ECO:0000313" key="19">
    <source>
        <dbReference type="Proteomes" id="UP000694845"/>
    </source>
</evidence>
<keyword evidence="8" id="KW-0805">Transcription regulation</keyword>
<protein>
    <recommendedName>
        <fullName evidence="14">WW domain binding protein VOPP1</fullName>
    </recommendedName>
    <alternativeName>
        <fullName evidence="15">Vesicular, overexpressed in cancer, prosurvival protein 1</fullName>
    </alternativeName>
</protein>
<keyword evidence="11" id="KW-0458">Lysosome</keyword>
<evidence type="ECO:0000256" key="14">
    <source>
        <dbReference type="ARBA" id="ARBA00035708"/>
    </source>
</evidence>
<dbReference type="PANTHER" id="PTHR14971:SF2">
    <property type="entry name" value="VESICULAR, OVEREXPRESSED IN CANCER, PROSURVIVAL PROTEIN 1"/>
    <property type="match status" value="1"/>
</dbReference>
<evidence type="ECO:0000256" key="11">
    <source>
        <dbReference type="ARBA" id="ARBA00023228"/>
    </source>
</evidence>
<name>A0A8B7XGC3_ACAPL</name>
<gene>
    <name evidence="20" type="primary">LOC110973368</name>
</gene>
<feature type="region of interest" description="Disordered" evidence="17">
    <location>
        <begin position="220"/>
        <end position="261"/>
    </location>
</feature>
<evidence type="ECO:0000256" key="10">
    <source>
        <dbReference type="ARBA" id="ARBA00023163"/>
    </source>
</evidence>
<dbReference type="PANTHER" id="PTHR14971">
    <property type="entry name" value="VESICULAR, OVEREXPRESSED IN CANCER, PROSURVIVAL PROTEIN 1"/>
    <property type="match status" value="1"/>
</dbReference>
<evidence type="ECO:0000256" key="15">
    <source>
        <dbReference type="ARBA" id="ARBA00035715"/>
    </source>
</evidence>
<evidence type="ECO:0000256" key="6">
    <source>
        <dbReference type="ARBA" id="ARBA00022753"/>
    </source>
</evidence>
<feature type="transmembrane region" description="Helical" evidence="18">
    <location>
        <begin position="93"/>
        <end position="114"/>
    </location>
</feature>
<sequence length="261" mass="28697">MVFLSARVKITTTSDFLNFVIFILRVEMHPISTSSFLVSAAFLQTFTTASAKQCPYSNYGDTVYYTCPSNQYCCGRNSCCYSNDYYYGVYDLWYFWFCLCFGIFICSLASGAYYRKRQLRGVQVAAIHPRNQHHHQHNQRGTGNPVQVMHGHGAMNGRLGPDGLMHPHPRNVMVTTTDASGHPIYPPQGYYDGEAPNYAMFSTSGGPVYPAYAYLPPPPSYSSLAARISPAPSVTTSPSSSPSSTSSSSSTSRSDVPTVST</sequence>
<evidence type="ECO:0000256" key="18">
    <source>
        <dbReference type="SAM" id="Phobius"/>
    </source>
</evidence>
<feature type="compositionally biased region" description="Low complexity" evidence="17">
    <location>
        <begin position="221"/>
        <end position="261"/>
    </location>
</feature>
<dbReference type="RefSeq" id="XP_022079834.1">
    <property type="nucleotide sequence ID" value="XM_022224142.1"/>
</dbReference>
<dbReference type="OMA" id="KYTITHT"/>